<keyword evidence="1" id="KW-0560">Oxidoreductase</keyword>
<dbReference type="PANTHER" id="PTHR30524">
    <property type="entry name" value="MANNITOL-1-PHOSPHATE 5-DEHYDROGENASE"/>
    <property type="match status" value="1"/>
</dbReference>
<evidence type="ECO:0000256" key="2">
    <source>
        <dbReference type="ARBA" id="ARBA00023027"/>
    </source>
</evidence>
<dbReference type="Pfam" id="PF01232">
    <property type="entry name" value="Mannitol_dh"/>
    <property type="match status" value="1"/>
</dbReference>
<reference evidence="6 7" key="1">
    <citation type="submission" date="2019-03" db="EMBL/GenBank/DDBJ databases">
        <title>Genomic Encyclopedia of Type Strains, Phase IV (KMG-IV): sequencing the most valuable type-strain genomes for metagenomic binning, comparative biology and taxonomic classification.</title>
        <authorList>
            <person name="Goeker M."/>
        </authorList>
    </citation>
    <scope>NUCLEOTIDE SEQUENCE [LARGE SCALE GENOMIC DNA]</scope>
    <source>
        <strain evidence="6 7">DSM 29481</strain>
    </source>
</reference>
<dbReference type="Pfam" id="PF08125">
    <property type="entry name" value="Mannitol_dh_C"/>
    <property type="match status" value="1"/>
</dbReference>
<dbReference type="GO" id="GO:0019592">
    <property type="term" value="P:mannitol catabolic process"/>
    <property type="evidence" value="ECO:0007669"/>
    <property type="project" value="TreeGrafter"/>
</dbReference>
<organism evidence="6 7">
    <name type="scientific">Longicatena caecimuris</name>
    <dbReference type="NCBI Taxonomy" id="1796635"/>
    <lineage>
        <taxon>Bacteria</taxon>
        <taxon>Bacillati</taxon>
        <taxon>Bacillota</taxon>
        <taxon>Erysipelotrichia</taxon>
        <taxon>Erysipelotrichales</taxon>
        <taxon>Erysipelotrichaceae</taxon>
        <taxon>Longicatena</taxon>
    </lineage>
</organism>
<accession>A0A4R3T6I1</accession>
<dbReference type="InterPro" id="IPR008927">
    <property type="entry name" value="6-PGluconate_DH-like_C_sf"/>
</dbReference>
<evidence type="ECO:0000256" key="3">
    <source>
        <dbReference type="ARBA" id="ARBA00048615"/>
    </source>
</evidence>
<protein>
    <submittedName>
        <fullName evidence="6">Mannitol-1-phosphate 5-dehydrogenase</fullName>
    </submittedName>
</protein>
<comment type="catalytic activity">
    <reaction evidence="3">
        <text>D-mannitol 1-phosphate + NAD(+) = beta-D-fructose 6-phosphate + NADH + H(+)</text>
        <dbReference type="Rhea" id="RHEA:19661"/>
        <dbReference type="ChEBI" id="CHEBI:15378"/>
        <dbReference type="ChEBI" id="CHEBI:57540"/>
        <dbReference type="ChEBI" id="CHEBI:57634"/>
        <dbReference type="ChEBI" id="CHEBI:57945"/>
        <dbReference type="ChEBI" id="CHEBI:61381"/>
        <dbReference type="EC" id="1.1.1.17"/>
    </reaction>
</comment>
<evidence type="ECO:0000313" key="7">
    <source>
        <dbReference type="Proteomes" id="UP000295773"/>
    </source>
</evidence>
<feature type="domain" description="Mannitol dehydrogenase C-terminal" evidence="5">
    <location>
        <begin position="208"/>
        <end position="343"/>
    </location>
</feature>
<dbReference type="SUPFAM" id="SSF51735">
    <property type="entry name" value="NAD(P)-binding Rossmann-fold domains"/>
    <property type="match status" value="1"/>
</dbReference>
<dbReference type="InterPro" id="IPR013328">
    <property type="entry name" value="6PGD_dom2"/>
</dbReference>
<dbReference type="SUPFAM" id="SSF48179">
    <property type="entry name" value="6-phosphogluconate dehydrogenase C-terminal domain-like"/>
    <property type="match status" value="1"/>
</dbReference>
<proteinExistence type="predicted"/>
<dbReference type="GO" id="GO:0008926">
    <property type="term" value="F:mannitol-1-phosphate 5-dehydrogenase activity"/>
    <property type="evidence" value="ECO:0007669"/>
    <property type="project" value="UniProtKB-EC"/>
</dbReference>
<keyword evidence="2" id="KW-0520">NAD</keyword>
<evidence type="ECO:0000259" key="5">
    <source>
        <dbReference type="Pfam" id="PF08125"/>
    </source>
</evidence>
<dbReference type="AlphaFoldDB" id="A0A4R3T6I1"/>
<dbReference type="RefSeq" id="WP_132225343.1">
    <property type="nucleotide sequence ID" value="NZ_JANKBG010000018.1"/>
</dbReference>
<name>A0A4R3T6I1_9FIRM</name>
<dbReference type="PANTHER" id="PTHR30524:SF0">
    <property type="entry name" value="ALTRONATE OXIDOREDUCTASE-RELATED"/>
    <property type="match status" value="1"/>
</dbReference>
<evidence type="ECO:0000259" key="4">
    <source>
        <dbReference type="Pfam" id="PF01232"/>
    </source>
</evidence>
<evidence type="ECO:0000313" key="6">
    <source>
        <dbReference type="EMBL" id="TCU57153.1"/>
    </source>
</evidence>
<feature type="domain" description="Mannitol dehydrogenase N-terminal" evidence="4">
    <location>
        <begin position="3"/>
        <end position="166"/>
    </location>
</feature>
<dbReference type="Gene3D" id="1.10.1040.10">
    <property type="entry name" value="N-(1-d-carboxylethyl)-l-norvaline Dehydrogenase, domain 2"/>
    <property type="match status" value="1"/>
</dbReference>
<dbReference type="EMBL" id="SMBP01000019">
    <property type="protein sequence ID" value="TCU57153.1"/>
    <property type="molecule type" value="Genomic_DNA"/>
</dbReference>
<dbReference type="GO" id="GO:0005829">
    <property type="term" value="C:cytosol"/>
    <property type="evidence" value="ECO:0007669"/>
    <property type="project" value="TreeGrafter"/>
</dbReference>
<dbReference type="InterPro" id="IPR013118">
    <property type="entry name" value="Mannitol_DH_C"/>
</dbReference>
<dbReference type="InterPro" id="IPR036291">
    <property type="entry name" value="NAD(P)-bd_dom_sf"/>
</dbReference>
<dbReference type="InterPro" id="IPR013131">
    <property type="entry name" value="Mannitol_DH_N"/>
</dbReference>
<gene>
    <name evidence="6" type="ORF">EDD61_11954</name>
</gene>
<keyword evidence="7" id="KW-1185">Reference proteome</keyword>
<comment type="caution">
    <text evidence="6">The sequence shown here is derived from an EMBL/GenBank/DDBJ whole genome shotgun (WGS) entry which is preliminary data.</text>
</comment>
<dbReference type="Gene3D" id="3.40.50.720">
    <property type="entry name" value="NAD(P)-binding Rossmann-like Domain"/>
    <property type="match status" value="1"/>
</dbReference>
<sequence>MKHALIIGAGRLGKGFIGETLANAEGWKTTFIDIDENVIEAMKNKGYYDVCVHRETRIDEHRVRGYDAYTWKQSGAMESVIDADVIYFVIYPEQIPQAVCTVCEGLYRRKQQQPDKKLCMIFITNKNHLMKDIEQMFYEHLPEETHAWFQEQVVLRDSIVRRSTDAQSNAALNIRTTAVLSLLIQQPLNVDLSAIEWMETCDQLELLKDVKVFVVNGPHAASAFLGYYKGYETINEISSDEEGAAFIKEVEKEITEGVLQHYPLTKKQLYNLSHFPAAKGEMVDYIYRVAYDPIRKLTKGDRLAGSAAMCYAHGLPYDAIAKAMAYGFLYDEPRDKQAVVLQKSIHEEGILQTIVKLTGFAKEHEVTKRILYYYEQLKKA</sequence>
<dbReference type="Proteomes" id="UP000295773">
    <property type="component" value="Unassembled WGS sequence"/>
</dbReference>
<evidence type="ECO:0000256" key="1">
    <source>
        <dbReference type="ARBA" id="ARBA00023002"/>
    </source>
</evidence>